<evidence type="ECO:0000313" key="3">
    <source>
        <dbReference type="Proteomes" id="UP000249218"/>
    </source>
</evidence>
<proteinExistence type="predicted"/>
<evidence type="ECO:0000313" key="2">
    <source>
        <dbReference type="EMBL" id="PZC74226.1"/>
    </source>
</evidence>
<gene>
    <name evidence="2" type="primary">HaOG208179</name>
    <name evidence="2" type="ORF">B5X24_HaOG208179</name>
</gene>
<protein>
    <recommendedName>
        <fullName evidence="4">Lipocalin/cytosolic fatty-acid binding domain-containing protein</fullName>
    </recommendedName>
</protein>
<sequence>MKLTSRSTYFLLTTICVISTVYALSEVNEKCIATNNGSISNDFLIGTWHKVYLYKLDGPVPTCTCPNVTFYKPTHAELEEYRQKYKATDLPQTIGDDAIVADRGYIKGLILGQGEAKTYILDPKSAMILNMEGYEVYVYRRLSDKFVFFWRCALRGHSKWLMTNDRHATEEEIQQIIKDRPEVFNKYGQRFCEHICY</sequence>
<dbReference type="AlphaFoldDB" id="A0A2W1BMX4"/>
<evidence type="ECO:0000256" key="1">
    <source>
        <dbReference type="SAM" id="SignalP"/>
    </source>
</evidence>
<keyword evidence="3" id="KW-1185">Reference proteome</keyword>
<dbReference type="Proteomes" id="UP000249218">
    <property type="component" value="Unassembled WGS sequence"/>
</dbReference>
<dbReference type="EMBL" id="KZ150061">
    <property type="protein sequence ID" value="PZC74226.1"/>
    <property type="molecule type" value="Genomic_DNA"/>
</dbReference>
<dbReference type="OrthoDB" id="7142391at2759"/>
<name>A0A2W1BMX4_HELAM</name>
<feature type="signal peptide" evidence="1">
    <location>
        <begin position="1"/>
        <end position="23"/>
    </location>
</feature>
<reference evidence="2 3" key="1">
    <citation type="journal article" date="2017" name="BMC Biol.">
        <title>Genomic innovations, transcriptional plasticity and gene loss underlying the evolution and divergence of two highly polyphagous and invasive Helicoverpa pest species.</title>
        <authorList>
            <person name="Pearce S.L."/>
            <person name="Clarke D.F."/>
            <person name="East P.D."/>
            <person name="Elfekih S."/>
            <person name="Gordon K.H."/>
            <person name="Jermiin L.S."/>
            <person name="McGaughran A."/>
            <person name="Oakeshott J.G."/>
            <person name="Papanikolaou A."/>
            <person name="Perera O.P."/>
            <person name="Rane R.V."/>
            <person name="Richards S."/>
            <person name="Tay W.T."/>
            <person name="Walsh T.K."/>
            <person name="Anderson A."/>
            <person name="Anderson C.J."/>
            <person name="Asgari S."/>
            <person name="Board P.G."/>
            <person name="Bretschneider A."/>
            <person name="Campbell P.M."/>
            <person name="Chertemps T."/>
            <person name="Christeller J.T."/>
            <person name="Coppin C.W."/>
            <person name="Downes S.J."/>
            <person name="Duan G."/>
            <person name="Farnsworth C.A."/>
            <person name="Good R.T."/>
            <person name="Han L.B."/>
            <person name="Han Y.C."/>
            <person name="Hatje K."/>
            <person name="Horne I."/>
            <person name="Huang Y.P."/>
            <person name="Hughes D.S."/>
            <person name="Jacquin-Joly E."/>
            <person name="James W."/>
            <person name="Jhangiani S."/>
            <person name="Kollmar M."/>
            <person name="Kuwar S.S."/>
            <person name="Li S."/>
            <person name="Liu N.Y."/>
            <person name="Maibeche M.T."/>
            <person name="Miller J.R."/>
            <person name="Montagne N."/>
            <person name="Perry T."/>
            <person name="Qu J."/>
            <person name="Song S.V."/>
            <person name="Sutton G.G."/>
            <person name="Vogel H."/>
            <person name="Walenz B.P."/>
            <person name="Xu W."/>
            <person name="Zhang H.J."/>
            <person name="Zou Z."/>
            <person name="Batterham P."/>
            <person name="Edwards O.R."/>
            <person name="Feyereisen R."/>
            <person name="Gibbs R.A."/>
            <person name="Heckel D.G."/>
            <person name="McGrath A."/>
            <person name="Robin C."/>
            <person name="Scherer S.E."/>
            <person name="Worley K.C."/>
            <person name="Wu Y.D."/>
        </authorList>
    </citation>
    <scope>NUCLEOTIDE SEQUENCE [LARGE SCALE GENOMIC DNA]</scope>
    <source>
        <strain evidence="2">Harm_GR_Male_#8</strain>
        <tissue evidence="2">Whole organism</tissue>
    </source>
</reference>
<organism evidence="2 3">
    <name type="scientific">Helicoverpa armigera</name>
    <name type="common">Cotton bollworm</name>
    <name type="synonym">Heliothis armigera</name>
    <dbReference type="NCBI Taxonomy" id="29058"/>
    <lineage>
        <taxon>Eukaryota</taxon>
        <taxon>Metazoa</taxon>
        <taxon>Ecdysozoa</taxon>
        <taxon>Arthropoda</taxon>
        <taxon>Hexapoda</taxon>
        <taxon>Insecta</taxon>
        <taxon>Pterygota</taxon>
        <taxon>Neoptera</taxon>
        <taxon>Endopterygota</taxon>
        <taxon>Lepidoptera</taxon>
        <taxon>Glossata</taxon>
        <taxon>Ditrysia</taxon>
        <taxon>Noctuoidea</taxon>
        <taxon>Noctuidae</taxon>
        <taxon>Heliothinae</taxon>
        <taxon>Helicoverpa</taxon>
    </lineage>
</organism>
<feature type="chain" id="PRO_5016051433" description="Lipocalin/cytosolic fatty-acid binding domain-containing protein" evidence="1">
    <location>
        <begin position="24"/>
        <end position="197"/>
    </location>
</feature>
<accession>A0A2W1BMX4</accession>
<evidence type="ECO:0008006" key="4">
    <source>
        <dbReference type="Google" id="ProtNLM"/>
    </source>
</evidence>
<keyword evidence="1" id="KW-0732">Signal</keyword>